<dbReference type="SUPFAM" id="SSF55785">
    <property type="entry name" value="PYP-like sensor domain (PAS domain)"/>
    <property type="match status" value="1"/>
</dbReference>
<name>A0ABZ2SP31_9ENTE</name>
<dbReference type="Proteomes" id="UP000664701">
    <property type="component" value="Chromosome"/>
</dbReference>
<dbReference type="InterPro" id="IPR001633">
    <property type="entry name" value="EAL_dom"/>
</dbReference>
<evidence type="ECO:0000313" key="3">
    <source>
        <dbReference type="EMBL" id="WYJ77549.1"/>
    </source>
</evidence>
<keyword evidence="4" id="KW-1185">Reference proteome</keyword>
<dbReference type="SMART" id="SM00052">
    <property type="entry name" value="EAL"/>
    <property type="match status" value="1"/>
</dbReference>
<dbReference type="SUPFAM" id="SSF55073">
    <property type="entry name" value="Nucleotide cyclase"/>
    <property type="match status" value="1"/>
</dbReference>
<dbReference type="PANTHER" id="PTHR33121">
    <property type="entry name" value="CYCLIC DI-GMP PHOSPHODIESTERASE PDEF"/>
    <property type="match status" value="1"/>
</dbReference>
<evidence type="ECO:0008006" key="5">
    <source>
        <dbReference type="Google" id="ProtNLM"/>
    </source>
</evidence>
<dbReference type="InterPro" id="IPR050706">
    <property type="entry name" value="Cyclic-di-GMP_PDE-like"/>
</dbReference>
<gene>
    <name evidence="3" type="ORF">DOK78_002187</name>
</gene>
<dbReference type="InterPro" id="IPR013656">
    <property type="entry name" value="PAS_4"/>
</dbReference>
<dbReference type="InterPro" id="IPR029787">
    <property type="entry name" value="Nucleotide_cyclase"/>
</dbReference>
<dbReference type="SMART" id="SM00267">
    <property type="entry name" value="GGDEF"/>
    <property type="match status" value="1"/>
</dbReference>
<sequence>MTDDKRPLLEPIPFNFFEEQFHSYKQLSGILAQQPYVSDYAAFISMNHLSPISTLFIDANQRILYINDAGLHQANVSREEVLGQKLEKVLPVHLNDTDFQQIWNDGTATNGWNGTIDYQHTSGESRTQWLKFVHFTAPNGKLAYYGIYFIDNVSIRNTDEVTNHLPYLDSVTHLPNFNQFSYDIHQIEQTALPPECAVALFRCSNLAEIAVLYSKEVRKVVVFEMVNRIQAMLPENYKLYRLSREIFGVFTNPLADMNSFQQLLETIRNKLLEPVITTEQTVFMNIEIGVSSFPEETTSLCTLLEDAEIGLSQHENSKIVYYSKKMTQDFVMSLKTVARLTPAIAKDELEMYYQPLFNHDNEITGAEALLRWHDSELGYIPPNTLIKHAEKHGHISELTYWIFERVFKDKLYETLPNISINIDVTQIEQPNFFQMIQTLVNKHNVDAQSIIFEITEHQAVENSEIGLKVMNQLKALGFRIALDDFGVGHSALALLGTLPVDIVKVDASFITNQTIETTKGIIAKHIVALSKNLQLKTCCEGIETENEAKLAKTINSDYMQGYLFSYPLTVTKFKQFIKDYIISDE</sequence>
<protein>
    <recommendedName>
        <fullName evidence="5">EAL domain-containing protein</fullName>
    </recommendedName>
</protein>
<reference evidence="3 4" key="1">
    <citation type="submission" date="2024-03" db="EMBL/GenBank/DDBJ databases">
        <title>The Genome Sequence of Enterococcus sp. DIV2402.</title>
        <authorList>
            <consortium name="The Broad Institute Genomics Platform"/>
            <consortium name="The Broad Institute Microbial Omics Core"/>
            <consortium name="The Broad Institute Genomic Center for Infectious Diseases"/>
            <person name="Earl A."/>
            <person name="Manson A."/>
            <person name="Gilmore M."/>
            <person name="Schwartman J."/>
            <person name="Shea T."/>
            <person name="Abouelleil A."/>
            <person name="Cao P."/>
            <person name="Chapman S."/>
            <person name="Cusick C."/>
            <person name="Young S."/>
            <person name="Neafsey D."/>
            <person name="Nusbaum C."/>
            <person name="Birren B."/>
        </authorList>
    </citation>
    <scope>NUCLEOTIDE SEQUENCE [LARGE SCALE GENOMIC DNA]</scope>
    <source>
        <strain evidence="3 4">DIV2402</strain>
    </source>
</reference>
<dbReference type="Pfam" id="PF00563">
    <property type="entry name" value="EAL"/>
    <property type="match status" value="1"/>
</dbReference>
<dbReference type="InterPro" id="IPR035965">
    <property type="entry name" value="PAS-like_dom_sf"/>
</dbReference>
<dbReference type="Gene3D" id="3.30.450.20">
    <property type="entry name" value="PAS domain"/>
    <property type="match status" value="1"/>
</dbReference>
<dbReference type="RefSeq" id="WP_207940330.1">
    <property type="nucleotide sequence ID" value="NZ_CP147251.1"/>
</dbReference>
<proteinExistence type="predicted"/>
<dbReference type="Pfam" id="PF08448">
    <property type="entry name" value="PAS_4"/>
    <property type="match status" value="1"/>
</dbReference>
<dbReference type="PROSITE" id="PS50883">
    <property type="entry name" value="EAL"/>
    <property type="match status" value="1"/>
</dbReference>
<evidence type="ECO:0000259" key="2">
    <source>
        <dbReference type="PROSITE" id="PS50887"/>
    </source>
</evidence>
<dbReference type="EMBL" id="CP147251">
    <property type="protein sequence ID" value="WYJ77549.1"/>
    <property type="molecule type" value="Genomic_DNA"/>
</dbReference>
<dbReference type="InterPro" id="IPR043128">
    <property type="entry name" value="Rev_trsase/Diguanyl_cyclase"/>
</dbReference>
<dbReference type="PANTHER" id="PTHR33121:SF79">
    <property type="entry name" value="CYCLIC DI-GMP PHOSPHODIESTERASE PDED-RELATED"/>
    <property type="match status" value="1"/>
</dbReference>
<dbReference type="SUPFAM" id="SSF141868">
    <property type="entry name" value="EAL domain-like"/>
    <property type="match status" value="1"/>
</dbReference>
<dbReference type="PROSITE" id="PS50887">
    <property type="entry name" value="GGDEF"/>
    <property type="match status" value="1"/>
</dbReference>
<organism evidence="3 4">
    <name type="scientific">Candidatus Enterococcus lowellii</name>
    <dbReference type="NCBI Taxonomy" id="2230877"/>
    <lineage>
        <taxon>Bacteria</taxon>
        <taxon>Bacillati</taxon>
        <taxon>Bacillota</taxon>
        <taxon>Bacilli</taxon>
        <taxon>Lactobacillales</taxon>
        <taxon>Enterococcaceae</taxon>
        <taxon>Enterococcus</taxon>
    </lineage>
</organism>
<dbReference type="CDD" id="cd00130">
    <property type="entry name" value="PAS"/>
    <property type="match status" value="1"/>
</dbReference>
<dbReference type="InterPro" id="IPR000160">
    <property type="entry name" value="GGDEF_dom"/>
</dbReference>
<dbReference type="Gene3D" id="3.20.20.450">
    <property type="entry name" value="EAL domain"/>
    <property type="match status" value="1"/>
</dbReference>
<dbReference type="InterPro" id="IPR000014">
    <property type="entry name" value="PAS"/>
</dbReference>
<dbReference type="InterPro" id="IPR035919">
    <property type="entry name" value="EAL_sf"/>
</dbReference>
<accession>A0ABZ2SP31</accession>
<feature type="domain" description="EAL" evidence="1">
    <location>
        <begin position="333"/>
        <end position="581"/>
    </location>
</feature>
<evidence type="ECO:0000313" key="4">
    <source>
        <dbReference type="Proteomes" id="UP000664701"/>
    </source>
</evidence>
<dbReference type="CDD" id="cd01948">
    <property type="entry name" value="EAL"/>
    <property type="match status" value="1"/>
</dbReference>
<dbReference type="Pfam" id="PF00990">
    <property type="entry name" value="GGDEF"/>
    <property type="match status" value="1"/>
</dbReference>
<evidence type="ECO:0000259" key="1">
    <source>
        <dbReference type="PROSITE" id="PS50883"/>
    </source>
</evidence>
<dbReference type="Gene3D" id="3.30.70.270">
    <property type="match status" value="1"/>
</dbReference>
<feature type="domain" description="GGDEF" evidence="2">
    <location>
        <begin position="194"/>
        <end position="324"/>
    </location>
</feature>